<dbReference type="PANTHER" id="PTHR10868">
    <property type="entry name" value="SIGMA 1-TYPE OPIOID RECEPTOR-RELATED"/>
    <property type="match status" value="1"/>
</dbReference>
<gene>
    <name evidence="9" type="ORF">Malapachy_3136</name>
</gene>
<dbReference type="RefSeq" id="XP_017994172.1">
    <property type="nucleotide sequence ID" value="XM_018137614.1"/>
</dbReference>
<dbReference type="GO" id="GO:0006696">
    <property type="term" value="P:ergosterol biosynthetic process"/>
    <property type="evidence" value="ECO:0007669"/>
    <property type="project" value="TreeGrafter"/>
</dbReference>
<evidence type="ECO:0000256" key="8">
    <source>
        <dbReference type="RuleBase" id="RU368083"/>
    </source>
</evidence>
<evidence type="ECO:0000256" key="2">
    <source>
        <dbReference type="ARBA" id="ARBA00007141"/>
    </source>
</evidence>
<dbReference type="EMBL" id="LGAV01000001">
    <property type="protein sequence ID" value="KOS16540.1"/>
    <property type="molecule type" value="Genomic_DNA"/>
</dbReference>
<name>A0A0M8MYZ0_9BASI</name>
<evidence type="ECO:0000256" key="5">
    <source>
        <dbReference type="ARBA" id="ARBA00022989"/>
    </source>
</evidence>
<dbReference type="Pfam" id="PF04622">
    <property type="entry name" value="ERG2_Sigma1R"/>
    <property type="match status" value="1"/>
</dbReference>
<keyword evidence="10" id="KW-1185">Reference proteome</keyword>
<organism evidence="9 10">
    <name type="scientific">Malassezia pachydermatis</name>
    <dbReference type="NCBI Taxonomy" id="77020"/>
    <lineage>
        <taxon>Eukaryota</taxon>
        <taxon>Fungi</taxon>
        <taxon>Dikarya</taxon>
        <taxon>Basidiomycota</taxon>
        <taxon>Ustilaginomycotina</taxon>
        <taxon>Malasseziomycetes</taxon>
        <taxon>Malasseziales</taxon>
        <taxon>Malasseziaceae</taxon>
        <taxon>Malassezia</taxon>
    </lineage>
</organism>
<evidence type="ECO:0000313" key="9">
    <source>
        <dbReference type="EMBL" id="KOS16540.1"/>
    </source>
</evidence>
<keyword evidence="3 8" id="KW-0812">Transmembrane</keyword>
<keyword evidence="4" id="KW-0256">Endoplasmic reticulum</keyword>
<evidence type="ECO:0000313" key="10">
    <source>
        <dbReference type="Proteomes" id="UP000037751"/>
    </source>
</evidence>
<dbReference type="PANTHER" id="PTHR10868:SF1">
    <property type="entry name" value="SIGMA NON-OPIOID INTRACELLULAR RECEPTOR 1"/>
    <property type="match status" value="1"/>
</dbReference>
<keyword evidence="6 8" id="KW-0472">Membrane</keyword>
<dbReference type="GO" id="GO:0016853">
    <property type="term" value="F:isomerase activity"/>
    <property type="evidence" value="ECO:0007669"/>
    <property type="project" value="UniProtKB-KW"/>
</dbReference>
<dbReference type="Proteomes" id="UP000037751">
    <property type="component" value="Unassembled WGS sequence"/>
</dbReference>
<sequence>MSKTCCSSKPKRSYFGLAILVTIVAVLGSLYSFLDSRLNQFYVFDQAKVHEITKSAIAKHGDKADLIFEEIISELRKDPKVARTLNPNSFRDHNEWVFNNAGGAMGSMYIIHASITEYLIFFGTPIGTEGHTGRHTADDYFHILTGEQLAFSAGDLVPERYPAGTMHHLRRGEVQQYIMPETGCWALELAQGWIPPMLPFGFVDTLSSTLDFPTFWRTAMITGREMIKNLLRGTLLCIV</sequence>
<proteinExistence type="inferred from homology"/>
<evidence type="ECO:0000256" key="4">
    <source>
        <dbReference type="ARBA" id="ARBA00022824"/>
    </source>
</evidence>
<evidence type="ECO:0000256" key="6">
    <source>
        <dbReference type="ARBA" id="ARBA00023136"/>
    </source>
</evidence>
<evidence type="ECO:0000256" key="7">
    <source>
        <dbReference type="ARBA" id="ARBA00029435"/>
    </source>
</evidence>
<dbReference type="OrthoDB" id="347124at2759"/>
<evidence type="ECO:0000256" key="1">
    <source>
        <dbReference type="ARBA" id="ARBA00004586"/>
    </source>
</evidence>
<protein>
    <recommendedName>
        <fullName evidence="8">C-8 sterol isomerase</fullName>
        <ecNumber evidence="8">5.-.-.-</ecNumber>
    </recommendedName>
    <alternativeName>
        <fullName evidence="8">Delta-8--delta-7 sterol isomerase</fullName>
    </alternativeName>
</protein>
<comment type="pathway">
    <text evidence="7 8">Steroid metabolism; ergosterol biosynthesis.</text>
</comment>
<dbReference type="AlphaFoldDB" id="A0A0M8MYZ0"/>
<dbReference type="VEuPathDB" id="FungiDB:Malapachy_3136"/>
<dbReference type="GeneID" id="28729490"/>
<comment type="function">
    <text evidence="8">Catalyzes the reaction which results in unsaturation at C-7 in the B ring of sterols.</text>
</comment>
<keyword evidence="5 8" id="KW-1133">Transmembrane helix</keyword>
<reference evidence="9 10" key="1">
    <citation type="submission" date="2015-07" db="EMBL/GenBank/DDBJ databases">
        <title>Draft Genome Sequence of Malassezia furfur CBS1878 and Malassezia pachydermatis CBS1879.</title>
        <authorList>
            <person name="Triana S."/>
            <person name="Ohm R."/>
            <person name="Gonzalez A."/>
            <person name="DeCock H."/>
            <person name="Restrepo S."/>
            <person name="Celis A."/>
        </authorList>
    </citation>
    <scope>NUCLEOTIDE SEQUENCE [LARGE SCALE GENOMIC DNA]</scope>
    <source>
        <strain evidence="9 10">CBS 1879</strain>
    </source>
</reference>
<dbReference type="EC" id="5.-.-.-" evidence="8"/>
<evidence type="ECO:0000256" key="3">
    <source>
        <dbReference type="ARBA" id="ARBA00022692"/>
    </source>
</evidence>
<dbReference type="UniPathway" id="UPA00768"/>
<feature type="transmembrane region" description="Helical" evidence="8">
    <location>
        <begin position="12"/>
        <end position="34"/>
    </location>
</feature>
<dbReference type="STRING" id="77020.A0A0M8MYZ0"/>
<keyword evidence="9" id="KW-0413">Isomerase</keyword>
<comment type="caution">
    <text evidence="9">The sequence shown here is derived from an EMBL/GenBank/DDBJ whole genome shotgun (WGS) entry which is preliminary data.</text>
</comment>
<dbReference type="InterPro" id="IPR006716">
    <property type="entry name" value="ERG2_sigma1_rcpt-like"/>
</dbReference>
<comment type="subcellular location">
    <subcellularLocation>
        <location evidence="1">Endoplasmic reticulum membrane</location>
    </subcellularLocation>
</comment>
<accession>A0A0M8MYZ0</accession>
<comment type="similarity">
    <text evidence="2 8">Belongs to the ERG2 family.</text>
</comment>
<dbReference type="GO" id="GO:0005789">
    <property type="term" value="C:endoplasmic reticulum membrane"/>
    <property type="evidence" value="ECO:0007669"/>
    <property type="project" value="UniProtKB-SubCell"/>
</dbReference>